<feature type="signal peptide" evidence="1">
    <location>
        <begin position="1"/>
        <end position="19"/>
    </location>
</feature>
<dbReference type="EMBL" id="MU004319">
    <property type="protein sequence ID" value="KAF2658032.1"/>
    <property type="molecule type" value="Genomic_DNA"/>
</dbReference>
<feature type="chain" id="PRO_5025513895" evidence="1">
    <location>
        <begin position="20"/>
        <end position="408"/>
    </location>
</feature>
<name>A0A6A6TEA4_9PLEO</name>
<evidence type="ECO:0000313" key="3">
    <source>
        <dbReference type="Proteomes" id="UP000799324"/>
    </source>
</evidence>
<reference evidence="2" key="1">
    <citation type="journal article" date="2020" name="Stud. Mycol.">
        <title>101 Dothideomycetes genomes: a test case for predicting lifestyles and emergence of pathogens.</title>
        <authorList>
            <person name="Haridas S."/>
            <person name="Albert R."/>
            <person name="Binder M."/>
            <person name="Bloem J."/>
            <person name="Labutti K."/>
            <person name="Salamov A."/>
            <person name="Andreopoulos B."/>
            <person name="Baker S."/>
            <person name="Barry K."/>
            <person name="Bills G."/>
            <person name="Bluhm B."/>
            <person name="Cannon C."/>
            <person name="Castanera R."/>
            <person name="Culley D."/>
            <person name="Daum C."/>
            <person name="Ezra D."/>
            <person name="Gonzalez J."/>
            <person name="Henrissat B."/>
            <person name="Kuo A."/>
            <person name="Liang C."/>
            <person name="Lipzen A."/>
            <person name="Lutzoni F."/>
            <person name="Magnuson J."/>
            <person name="Mondo S."/>
            <person name="Nolan M."/>
            <person name="Ohm R."/>
            <person name="Pangilinan J."/>
            <person name="Park H.-J."/>
            <person name="Ramirez L."/>
            <person name="Alfaro M."/>
            <person name="Sun H."/>
            <person name="Tritt A."/>
            <person name="Yoshinaga Y."/>
            <person name="Zwiers L.-H."/>
            <person name="Turgeon B."/>
            <person name="Goodwin S."/>
            <person name="Spatafora J."/>
            <person name="Crous P."/>
            <person name="Grigoriev I."/>
        </authorList>
    </citation>
    <scope>NUCLEOTIDE SEQUENCE</scope>
    <source>
        <strain evidence="2">CBS 122681</strain>
    </source>
</reference>
<organism evidence="2 3">
    <name type="scientific">Lophiostoma macrostomum CBS 122681</name>
    <dbReference type="NCBI Taxonomy" id="1314788"/>
    <lineage>
        <taxon>Eukaryota</taxon>
        <taxon>Fungi</taxon>
        <taxon>Dikarya</taxon>
        <taxon>Ascomycota</taxon>
        <taxon>Pezizomycotina</taxon>
        <taxon>Dothideomycetes</taxon>
        <taxon>Pleosporomycetidae</taxon>
        <taxon>Pleosporales</taxon>
        <taxon>Lophiostomataceae</taxon>
        <taxon>Lophiostoma</taxon>
    </lineage>
</organism>
<sequence>MKPLLGIVVALHLGSLTPAILVLDNSSSLDLHDGGGVRSRWNLANLNIKYNGILWDYAVGNGSVTAPGNCDDVQLTRLVNTTESAMKMLELPHSDEDYEFSWAWTRYFGSYNWWLSFPRYMVHAHNMFLASTSPKKGKPGNAPRSKVIFSCSEKEETVKRCGRNGVAAFTIKGGYSVNRPNPVPWLKPLTNRMAGPKRPVSEVYLMRTHESLLIHEFMHVGMFGYTQYISDHVDNTTVADNYAWFYTYYYFTQYWGWGAEGDPSHGSTLETNCTGCVGSIQDDSITNEETEPLPEPSFPLNEKDINLSTEFPENCQLLDDKDSHGDPEMLCNYVGMDYNEWKTELYSFFSSEGGCRLSPWCHKSVGFAVDPKCQCFCDDKITPLRDPKCAGFEGGLPGDPHHLNGLVV</sequence>
<dbReference type="GO" id="GO:0008237">
    <property type="term" value="F:metallopeptidase activity"/>
    <property type="evidence" value="ECO:0007669"/>
    <property type="project" value="InterPro"/>
</dbReference>
<dbReference type="OrthoDB" id="3798277at2759"/>
<keyword evidence="1" id="KW-0732">Signal</keyword>
<dbReference type="InterPro" id="IPR024079">
    <property type="entry name" value="MetalloPept_cat_dom_sf"/>
</dbReference>
<evidence type="ECO:0000256" key="1">
    <source>
        <dbReference type="SAM" id="SignalP"/>
    </source>
</evidence>
<dbReference type="Proteomes" id="UP000799324">
    <property type="component" value="Unassembled WGS sequence"/>
</dbReference>
<evidence type="ECO:0000313" key="2">
    <source>
        <dbReference type="EMBL" id="KAF2658032.1"/>
    </source>
</evidence>
<dbReference type="Gene3D" id="3.40.390.10">
    <property type="entry name" value="Collagenase (Catalytic Domain)"/>
    <property type="match status" value="1"/>
</dbReference>
<dbReference type="AlphaFoldDB" id="A0A6A6TEA4"/>
<proteinExistence type="predicted"/>
<gene>
    <name evidence="2" type="ORF">K491DRAFT_676821</name>
</gene>
<protein>
    <submittedName>
        <fullName evidence="2">Uncharacterized protein</fullName>
    </submittedName>
</protein>
<keyword evidence="3" id="KW-1185">Reference proteome</keyword>
<accession>A0A6A6TEA4</accession>